<proteinExistence type="predicted"/>
<feature type="compositionally biased region" description="Basic and acidic residues" evidence="1">
    <location>
        <begin position="86"/>
        <end position="95"/>
    </location>
</feature>
<evidence type="ECO:0000256" key="1">
    <source>
        <dbReference type="SAM" id="MobiDB-lite"/>
    </source>
</evidence>
<accession>A0ABW1MRN7</accession>
<protein>
    <submittedName>
        <fullName evidence="2">Uncharacterized protein</fullName>
    </submittedName>
</protein>
<organism evidence="2 3">
    <name type="scientific">Streptomyces ochraceiscleroticus</name>
    <dbReference type="NCBI Taxonomy" id="47761"/>
    <lineage>
        <taxon>Bacteria</taxon>
        <taxon>Bacillati</taxon>
        <taxon>Actinomycetota</taxon>
        <taxon>Actinomycetes</taxon>
        <taxon>Kitasatosporales</taxon>
        <taxon>Streptomycetaceae</taxon>
        <taxon>Streptomyces</taxon>
    </lineage>
</organism>
<evidence type="ECO:0000313" key="2">
    <source>
        <dbReference type="EMBL" id="MFC6066388.1"/>
    </source>
</evidence>
<name>A0ABW1MRN7_9ACTN</name>
<sequence length="194" mass="19807">MNEEHSSFASRLPGPLRAITPDLRQVPGVKEVSKAADSALNAVGIVSPHGRRIAAYTGAGLLGVAGLVEWPIAVAGAAAVWLTQPRPEEDGHRDGSSGQHTPATKAQAKSPAKSSPKSPAKAPAKTAAKSQSQTKSRTKTQSQSPSQSPSKAKAKPTTKSTAKDTGKATTSGGRSRTASGTKATKRQPARATAS</sequence>
<dbReference type="EMBL" id="JBHSPX010000008">
    <property type="protein sequence ID" value="MFC6066388.1"/>
    <property type="molecule type" value="Genomic_DNA"/>
</dbReference>
<feature type="compositionally biased region" description="Polar residues" evidence="1">
    <location>
        <begin position="167"/>
        <end position="182"/>
    </location>
</feature>
<gene>
    <name evidence="2" type="ORF">ACFP4F_28120</name>
</gene>
<evidence type="ECO:0000313" key="3">
    <source>
        <dbReference type="Proteomes" id="UP001596139"/>
    </source>
</evidence>
<dbReference type="RefSeq" id="WP_169749900.1">
    <property type="nucleotide sequence ID" value="NZ_JBHSPX010000008.1"/>
</dbReference>
<keyword evidence="3" id="KW-1185">Reference proteome</keyword>
<dbReference type="Proteomes" id="UP001596139">
    <property type="component" value="Unassembled WGS sequence"/>
</dbReference>
<comment type="caution">
    <text evidence="2">The sequence shown here is derived from an EMBL/GenBank/DDBJ whole genome shotgun (WGS) entry which is preliminary data.</text>
</comment>
<feature type="region of interest" description="Disordered" evidence="1">
    <location>
        <begin position="86"/>
        <end position="194"/>
    </location>
</feature>
<feature type="compositionally biased region" description="Low complexity" evidence="1">
    <location>
        <begin position="101"/>
        <end position="160"/>
    </location>
</feature>
<reference evidence="3" key="1">
    <citation type="journal article" date="2019" name="Int. J. Syst. Evol. Microbiol.">
        <title>The Global Catalogue of Microorganisms (GCM) 10K type strain sequencing project: providing services to taxonomists for standard genome sequencing and annotation.</title>
        <authorList>
            <consortium name="The Broad Institute Genomics Platform"/>
            <consortium name="The Broad Institute Genome Sequencing Center for Infectious Disease"/>
            <person name="Wu L."/>
            <person name="Ma J."/>
        </authorList>
    </citation>
    <scope>NUCLEOTIDE SEQUENCE [LARGE SCALE GENOMIC DNA]</scope>
    <source>
        <strain evidence="3">CGMCC 1.15180</strain>
    </source>
</reference>